<dbReference type="Proteomes" id="UP000284657">
    <property type="component" value="Unassembled WGS sequence"/>
</dbReference>
<feature type="compositionally biased region" description="Low complexity" evidence="2">
    <location>
        <begin position="155"/>
        <end position="167"/>
    </location>
</feature>
<dbReference type="GO" id="GO:0007032">
    <property type="term" value="P:endosome organization"/>
    <property type="evidence" value="ECO:0007669"/>
    <property type="project" value="TreeGrafter"/>
</dbReference>
<evidence type="ECO:0000313" key="6">
    <source>
        <dbReference type="Proteomes" id="UP000277300"/>
    </source>
</evidence>
<dbReference type="Proteomes" id="UP000277300">
    <property type="component" value="Unassembled WGS sequence"/>
</dbReference>
<name>A0A3F2RUZ7_9STRA</name>
<feature type="compositionally biased region" description="Polar residues" evidence="2">
    <location>
        <begin position="10"/>
        <end position="23"/>
    </location>
</feature>
<organism evidence="5 6">
    <name type="scientific">Phytophthora kernoviae</name>
    <dbReference type="NCBI Taxonomy" id="325452"/>
    <lineage>
        <taxon>Eukaryota</taxon>
        <taxon>Sar</taxon>
        <taxon>Stramenopiles</taxon>
        <taxon>Oomycota</taxon>
        <taxon>Peronosporomycetes</taxon>
        <taxon>Peronosporales</taxon>
        <taxon>Peronosporaceae</taxon>
        <taxon>Phytophthora</taxon>
    </lineage>
</organism>
<dbReference type="EMBL" id="MBAD02002813">
    <property type="protein sequence ID" value="RLN44238.1"/>
    <property type="molecule type" value="Genomic_DNA"/>
</dbReference>
<dbReference type="GO" id="GO:0001881">
    <property type="term" value="P:receptor recycling"/>
    <property type="evidence" value="ECO:0007669"/>
    <property type="project" value="TreeGrafter"/>
</dbReference>
<comment type="caution">
    <text evidence="5">The sequence shown here is derived from an EMBL/GenBank/DDBJ whole genome shotgun (WGS) entry which is preliminary data.</text>
</comment>
<proteinExistence type="predicted"/>
<feature type="domain" description="PH" evidence="3">
    <location>
        <begin position="28"/>
        <end position="123"/>
    </location>
</feature>
<dbReference type="PROSITE" id="PS50003">
    <property type="entry name" value="PH_DOMAIN"/>
    <property type="match status" value="1"/>
</dbReference>
<dbReference type="OrthoDB" id="46706at2759"/>
<dbReference type="SMART" id="SM00233">
    <property type="entry name" value="PH"/>
    <property type="match status" value="1"/>
</dbReference>
<accession>A0A3F2RUZ7</accession>
<sequence length="276" mass="30705">MADRMDAKLMTSSPSNKPTSSGTADFRLEEIRGYLFKKTREGKWQKRWFETNGCFLTYYKKQGQKLLAALNLPQVGAITLLQENHVDGPGLFTIELNERVYTIKARSHDEAAFWVDALLWRQAGGVVTQKSPDVFKQKVGAISAVPADRLDHVKSSATSNPTTSSTNVEKTNKQHVGLSATTANPDDVKNGAPSYADEPNFVKRVIKADKSTEEAKVYNERLDSMLSVKRGAHSMAPVLGTWLNQNGERVRGLQREIWKGIKPTKKDIEDLALVEA</sequence>
<dbReference type="InterPro" id="IPR001849">
    <property type="entry name" value="PH_domain"/>
</dbReference>
<dbReference type="Gene3D" id="2.30.29.30">
    <property type="entry name" value="Pleckstrin-homology domain (PH domain)/Phosphotyrosine-binding domain (PTB)"/>
    <property type="match status" value="1"/>
</dbReference>
<gene>
    <name evidence="4" type="ORF">BBJ29_007803</name>
    <name evidence="5" type="ORF">BBP00_00003266</name>
</gene>
<evidence type="ECO:0000256" key="2">
    <source>
        <dbReference type="SAM" id="MobiDB-lite"/>
    </source>
</evidence>
<evidence type="ECO:0000313" key="5">
    <source>
        <dbReference type="EMBL" id="RLN64767.1"/>
    </source>
</evidence>
<dbReference type="PANTHER" id="PTHR22902">
    <property type="entry name" value="SESQUIPEDALIAN"/>
    <property type="match status" value="1"/>
</dbReference>
<feature type="region of interest" description="Disordered" evidence="2">
    <location>
        <begin position="1"/>
        <end position="23"/>
    </location>
</feature>
<dbReference type="Pfam" id="PF00169">
    <property type="entry name" value="PH"/>
    <property type="match status" value="1"/>
</dbReference>
<evidence type="ECO:0000256" key="1">
    <source>
        <dbReference type="ARBA" id="ARBA00022553"/>
    </source>
</evidence>
<keyword evidence="1" id="KW-0597">Phosphoprotein</keyword>
<evidence type="ECO:0000313" key="4">
    <source>
        <dbReference type="EMBL" id="RLN44238.1"/>
    </source>
</evidence>
<dbReference type="GO" id="GO:0005802">
    <property type="term" value="C:trans-Golgi network"/>
    <property type="evidence" value="ECO:0007669"/>
    <property type="project" value="TreeGrafter"/>
</dbReference>
<dbReference type="PANTHER" id="PTHR22902:SF27">
    <property type="entry name" value="PLECKSTRIN HOMOLOGY DOMAIN-CONTAINING FAMILY A MEMBER 3"/>
    <property type="match status" value="1"/>
</dbReference>
<dbReference type="GO" id="GO:0042147">
    <property type="term" value="P:retrograde transport, endosome to Golgi"/>
    <property type="evidence" value="ECO:0007669"/>
    <property type="project" value="TreeGrafter"/>
</dbReference>
<dbReference type="EMBL" id="MBDO02000066">
    <property type="protein sequence ID" value="RLN64767.1"/>
    <property type="molecule type" value="Genomic_DNA"/>
</dbReference>
<dbReference type="AlphaFoldDB" id="A0A3F2RUZ7"/>
<evidence type="ECO:0000259" key="3">
    <source>
        <dbReference type="PROSITE" id="PS50003"/>
    </source>
</evidence>
<dbReference type="GO" id="GO:0005769">
    <property type="term" value="C:early endosome"/>
    <property type="evidence" value="ECO:0007669"/>
    <property type="project" value="TreeGrafter"/>
</dbReference>
<dbReference type="InterPro" id="IPR045188">
    <property type="entry name" value="Boi1/Boi2-like"/>
</dbReference>
<dbReference type="GO" id="GO:0005829">
    <property type="term" value="C:cytosol"/>
    <property type="evidence" value="ECO:0007669"/>
    <property type="project" value="GOC"/>
</dbReference>
<dbReference type="SUPFAM" id="SSF50729">
    <property type="entry name" value="PH domain-like"/>
    <property type="match status" value="1"/>
</dbReference>
<reference evidence="6 7" key="1">
    <citation type="submission" date="2018-07" db="EMBL/GenBank/DDBJ databases">
        <title>Genome sequencing of oomycete isolates from Chile give support for New Zealand origin for Phytophthora kernoviae and make available the first Nothophytophthora sp. genome.</title>
        <authorList>
            <person name="Studholme D.J."/>
            <person name="Sanfuentes E."/>
            <person name="Panda P."/>
            <person name="Hill R."/>
            <person name="Sambles C."/>
            <person name="Grant M."/>
            <person name="Williams N.M."/>
            <person name="Mcdougal R.L."/>
        </authorList>
    </citation>
    <scope>NUCLEOTIDE SEQUENCE [LARGE SCALE GENOMIC DNA]</scope>
    <source>
        <strain evidence="5">Chile6</strain>
        <strain evidence="4">Chile7</strain>
    </source>
</reference>
<dbReference type="InterPro" id="IPR011993">
    <property type="entry name" value="PH-like_dom_sf"/>
</dbReference>
<feature type="region of interest" description="Disordered" evidence="2">
    <location>
        <begin position="152"/>
        <end position="172"/>
    </location>
</feature>
<dbReference type="GO" id="GO:0055037">
    <property type="term" value="C:recycling endosome"/>
    <property type="evidence" value="ECO:0007669"/>
    <property type="project" value="TreeGrafter"/>
</dbReference>
<protein>
    <recommendedName>
        <fullName evidence="3">PH domain-containing protein</fullName>
    </recommendedName>
</protein>
<evidence type="ECO:0000313" key="7">
    <source>
        <dbReference type="Proteomes" id="UP000284657"/>
    </source>
</evidence>